<protein>
    <submittedName>
        <fullName evidence="4">N-terminal nucleophile aminohydrolase</fullName>
    </submittedName>
</protein>
<evidence type="ECO:0000256" key="2">
    <source>
        <dbReference type="SAM" id="MobiDB-lite"/>
    </source>
</evidence>
<dbReference type="EMBL" id="JANBVO010000042">
    <property type="protein sequence ID" value="KAJ9134603.1"/>
    <property type="molecule type" value="Genomic_DNA"/>
</dbReference>
<proteinExistence type="predicted"/>
<dbReference type="GO" id="GO:0008242">
    <property type="term" value="F:omega peptidase activity"/>
    <property type="evidence" value="ECO:0007669"/>
    <property type="project" value="TreeGrafter"/>
</dbReference>
<evidence type="ECO:0000259" key="3">
    <source>
        <dbReference type="PROSITE" id="PS51278"/>
    </source>
</evidence>
<accession>A0AA38VEI3</accession>
<dbReference type="SUPFAM" id="SSF56235">
    <property type="entry name" value="N-terminal nucleophile aminohydrolases (Ntn hydrolases)"/>
    <property type="match status" value="1"/>
</dbReference>
<dbReference type="PANTHER" id="PTHR43187">
    <property type="entry name" value="GLUTAMINE AMIDOTRANSFERASE DUG3-RELATED"/>
    <property type="match status" value="1"/>
</dbReference>
<gene>
    <name evidence="4" type="ORF">NKR23_g10016</name>
</gene>
<dbReference type="Proteomes" id="UP001174694">
    <property type="component" value="Unassembled WGS sequence"/>
</dbReference>
<dbReference type="PROSITE" id="PS51278">
    <property type="entry name" value="GATASE_TYPE_2"/>
    <property type="match status" value="1"/>
</dbReference>
<dbReference type="CDD" id="cd01908">
    <property type="entry name" value="YafJ"/>
    <property type="match status" value="1"/>
</dbReference>
<feature type="region of interest" description="Disordered" evidence="2">
    <location>
        <begin position="441"/>
        <end position="469"/>
    </location>
</feature>
<comment type="caution">
    <text evidence="4">The sequence shown here is derived from an EMBL/GenBank/DDBJ whole genome shotgun (WGS) entry which is preliminary data.</text>
</comment>
<dbReference type="GO" id="GO:0006751">
    <property type="term" value="P:glutathione catabolic process"/>
    <property type="evidence" value="ECO:0007669"/>
    <property type="project" value="TreeGrafter"/>
</dbReference>
<dbReference type="Gene3D" id="3.60.20.10">
    <property type="entry name" value="Glutamine Phosphoribosylpyrophosphate, subunit 1, domain 1"/>
    <property type="match status" value="1"/>
</dbReference>
<evidence type="ECO:0000256" key="1">
    <source>
        <dbReference type="ARBA" id="ARBA00022962"/>
    </source>
</evidence>
<keyword evidence="5" id="KW-1185">Reference proteome</keyword>
<evidence type="ECO:0000313" key="5">
    <source>
        <dbReference type="Proteomes" id="UP001174694"/>
    </source>
</evidence>
<dbReference type="InterPro" id="IPR029055">
    <property type="entry name" value="Ntn_hydrolases_N"/>
</dbReference>
<sequence>MCRFLVYKGSDEILLSKLILDPTHSILKQSFDSRLRLDTRRGQNNADGFGIGFYTDPKLGAAPCLFTSTIPAWNCTNLQRIASKTASRLIFAHVRATTEGSLSEDNCHPFCHGSLMWMHNGGLGGWKHIKRRLGERLADKWYLGVVGGTDSEWAFALFLDTLERMGYDPSSQPEKGFGPTVLRRAMLKTIALINELIDQIPESVIHNENVDTRSLLNFAVTDGHSVICTRYVGSSTDEAASLYYSSGSQWETRPSATDSRNYQMERRDKGADVVLVASEPLTFERENWVNVPTNSILTIHGQTVMVHPIIDQYYNPSPYHTRSAAFVHTKGLQANEKSVVPSPLGTPAPMALSGPEAELAQKKALGPTIPFSMMRARTPELSSLLPRSRTPLSVVEAAPDIRTVTVPSLIRQGSATNTPAQGNIKKKRMSLHDLEQTQNIGGAGHPDHELMTPNTPDEPPRTEYGNPNKIAQFFPELTLTQ</sequence>
<feature type="domain" description="Glutamine amidotransferase type-2" evidence="3">
    <location>
        <begin position="2"/>
        <end position="309"/>
    </location>
</feature>
<dbReference type="GO" id="GO:0061672">
    <property type="term" value="C:glutathione hydrolase complex"/>
    <property type="evidence" value="ECO:0007669"/>
    <property type="project" value="TreeGrafter"/>
</dbReference>
<dbReference type="InterPro" id="IPR026869">
    <property type="entry name" value="EgtC-like"/>
</dbReference>
<dbReference type="AlphaFoldDB" id="A0AA38VEI3"/>
<dbReference type="PANTHER" id="PTHR43187:SF1">
    <property type="entry name" value="GLUTAMINE AMIDOTRANSFERASE DUG3-RELATED"/>
    <property type="match status" value="1"/>
</dbReference>
<keyword evidence="1" id="KW-0315">Glutamine amidotransferase</keyword>
<dbReference type="Pfam" id="PF13230">
    <property type="entry name" value="GATase_4"/>
    <property type="match status" value="1"/>
</dbReference>
<evidence type="ECO:0000313" key="4">
    <source>
        <dbReference type="EMBL" id="KAJ9134603.1"/>
    </source>
</evidence>
<dbReference type="InterPro" id="IPR052373">
    <property type="entry name" value="Gamma-glu_amide_hydrolase"/>
</dbReference>
<dbReference type="GO" id="GO:0005737">
    <property type="term" value="C:cytoplasm"/>
    <property type="evidence" value="ECO:0007669"/>
    <property type="project" value="TreeGrafter"/>
</dbReference>
<organism evidence="4 5">
    <name type="scientific">Pleurostoma richardsiae</name>
    <dbReference type="NCBI Taxonomy" id="41990"/>
    <lineage>
        <taxon>Eukaryota</taxon>
        <taxon>Fungi</taxon>
        <taxon>Dikarya</taxon>
        <taxon>Ascomycota</taxon>
        <taxon>Pezizomycotina</taxon>
        <taxon>Sordariomycetes</taxon>
        <taxon>Sordariomycetidae</taxon>
        <taxon>Calosphaeriales</taxon>
        <taxon>Pleurostomataceae</taxon>
        <taxon>Pleurostoma</taxon>
    </lineage>
</organism>
<dbReference type="InterPro" id="IPR017932">
    <property type="entry name" value="GATase_2_dom"/>
</dbReference>
<name>A0AA38VEI3_9PEZI</name>
<reference evidence="4" key="1">
    <citation type="submission" date="2022-07" db="EMBL/GenBank/DDBJ databases">
        <title>Fungi with potential for degradation of polypropylene.</title>
        <authorList>
            <person name="Gostincar C."/>
        </authorList>
    </citation>
    <scope>NUCLEOTIDE SEQUENCE</scope>
    <source>
        <strain evidence="4">EXF-13308</strain>
    </source>
</reference>
<dbReference type="FunFam" id="3.60.20.10:FF:000045">
    <property type="entry name" value="Glutamine amidotransferase DUG3"/>
    <property type="match status" value="1"/>
</dbReference>